<organism evidence="6 7">
    <name type="scientific">Odontophorus gujanensis</name>
    <name type="common">marbled wood quail</name>
    <dbReference type="NCBI Taxonomy" id="886794"/>
    <lineage>
        <taxon>Eukaryota</taxon>
        <taxon>Metazoa</taxon>
        <taxon>Chordata</taxon>
        <taxon>Craniata</taxon>
        <taxon>Vertebrata</taxon>
        <taxon>Euteleostomi</taxon>
        <taxon>Archelosauria</taxon>
        <taxon>Archosauria</taxon>
        <taxon>Dinosauria</taxon>
        <taxon>Saurischia</taxon>
        <taxon>Theropoda</taxon>
        <taxon>Coelurosauria</taxon>
        <taxon>Aves</taxon>
        <taxon>Neognathae</taxon>
        <taxon>Galloanserae</taxon>
        <taxon>Galliformes</taxon>
        <taxon>Odontophoridae</taxon>
        <taxon>Odontophorus</taxon>
    </lineage>
</organism>
<feature type="non-terminal residue" evidence="6">
    <location>
        <position position="286"/>
    </location>
</feature>
<proteinExistence type="inferred from homology"/>
<keyword evidence="2" id="KW-0689">Ribosomal protein</keyword>
<comment type="similarity">
    <text evidence="1">Belongs to the bacterial ribosomal protein bL28 family.</text>
</comment>
<evidence type="ECO:0000313" key="6">
    <source>
        <dbReference type="EMBL" id="NXJ11762.1"/>
    </source>
</evidence>
<dbReference type="GO" id="GO:0005762">
    <property type="term" value="C:mitochondrial large ribosomal subunit"/>
    <property type="evidence" value="ECO:0007669"/>
    <property type="project" value="TreeGrafter"/>
</dbReference>
<reference evidence="6 7" key="1">
    <citation type="submission" date="2019-09" db="EMBL/GenBank/DDBJ databases">
        <title>Bird 10,000 Genomes (B10K) Project - Family phase.</title>
        <authorList>
            <person name="Zhang G."/>
        </authorList>
    </citation>
    <scope>NUCLEOTIDE SEQUENCE [LARGE SCALE GENOMIC DNA]</scope>
    <source>
        <strain evidence="6">B10K-DU-001-53</strain>
        <tissue evidence="6">Muscle</tissue>
    </source>
</reference>
<name>A0A7K9YP08_9GALL</name>
<evidence type="ECO:0000256" key="5">
    <source>
        <dbReference type="ARBA" id="ARBA00035538"/>
    </source>
</evidence>
<sequence>MPLHKVAPRLWAKLRLRDGICARLPAHFLAQLDDDARPTPVHWRPLGVRYRRNPRTGERERVQDVPVPVHLPRAADEGLWGGEGWIRGFRYARGDKLSTRLPKIWKPQLFERQFYSEILDATLTVTVTMRTLDLIDQAYGFDFYILKARPRSGPRLPSEPPHRELHPLGSGGGWEDPLPCTPKVDMCSKLGMDLKRTMLLRLARRDPKLHPDDPARREAIYDKYREFVIPEEEAEWVGLSLEEAIEKQRLLEKKDPVPLFKVYAEELVNQLKQQALEKEKEKERNV</sequence>
<evidence type="ECO:0000256" key="4">
    <source>
        <dbReference type="ARBA" id="ARBA00035269"/>
    </source>
</evidence>
<dbReference type="GO" id="GO:0003735">
    <property type="term" value="F:structural constituent of ribosome"/>
    <property type="evidence" value="ECO:0007669"/>
    <property type="project" value="InterPro"/>
</dbReference>
<dbReference type="SUPFAM" id="SSF143800">
    <property type="entry name" value="L28p-like"/>
    <property type="match status" value="1"/>
</dbReference>
<dbReference type="InterPro" id="IPR034704">
    <property type="entry name" value="Ribosomal_bL28/bL31-like_sf"/>
</dbReference>
<dbReference type="EMBL" id="VXAB01008984">
    <property type="protein sequence ID" value="NXJ11762.1"/>
    <property type="molecule type" value="Genomic_DNA"/>
</dbReference>
<gene>
    <name evidence="6" type="primary">Mrpl28</name>
    <name evidence="6" type="ORF">ODOGUJ_R09378</name>
</gene>
<evidence type="ECO:0000256" key="3">
    <source>
        <dbReference type="ARBA" id="ARBA00023274"/>
    </source>
</evidence>
<dbReference type="Proteomes" id="UP000522663">
    <property type="component" value="Unassembled WGS sequence"/>
</dbReference>
<feature type="non-terminal residue" evidence="6">
    <location>
        <position position="1"/>
    </location>
</feature>
<keyword evidence="7" id="KW-1185">Reference proteome</keyword>
<comment type="caution">
    <text evidence="6">The sequence shown here is derived from an EMBL/GenBank/DDBJ whole genome shotgun (WGS) entry which is preliminary data.</text>
</comment>
<dbReference type="PANTHER" id="PTHR13528:SF2">
    <property type="entry name" value="LARGE RIBOSOMAL SUBUNIT PROTEIN BL28M"/>
    <property type="match status" value="1"/>
</dbReference>
<dbReference type="OrthoDB" id="9109196at2759"/>
<keyword evidence="3" id="KW-0687">Ribonucleoprotein</keyword>
<protein>
    <recommendedName>
        <fullName evidence="4">Large ribosomal subunit protein bL28m</fullName>
    </recommendedName>
    <alternativeName>
        <fullName evidence="5">39S ribosomal protein L28, mitochondrial</fullName>
    </alternativeName>
</protein>
<evidence type="ECO:0000256" key="1">
    <source>
        <dbReference type="ARBA" id="ARBA00008760"/>
    </source>
</evidence>
<evidence type="ECO:0000313" key="7">
    <source>
        <dbReference type="Proteomes" id="UP000522663"/>
    </source>
</evidence>
<dbReference type="AlphaFoldDB" id="A0A7K9YP08"/>
<dbReference type="InterPro" id="IPR026569">
    <property type="entry name" value="Ribosomal_bL28"/>
</dbReference>
<dbReference type="PANTHER" id="PTHR13528">
    <property type="entry name" value="39S RIBOSOMAL PROTEIN L28, MITOCHONDRIAL"/>
    <property type="match status" value="1"/>
</dbReference>
<evidence type="ECO:0000256" key="2">
    <source>
        <dbReference type="ARBA" id="ARBA00022980"/>
    </source>
</evidence>
<accession>A0A7K9YP08</accession>